<dbReference type="RefSeq" id="XP_004832279.1">
    <property type="nucleotide sequence ID" value="XM_004832222.1"/>
</dbReference>
<dbReference type="EMBL" id="ACOU01000004">
    <property type="protein sequence ID" value="EKX72827.1"/>
    <property type="molecule type" value="Genomic_DNA"/>
</dbReference>
<keyword evidence="3" id="KW-1185">Reference proteome</keyword>
<comment type="caution">
    <text evidence="2">The sequence shown here is derived from an EMBL/GenBank/DDBJ whole genome shotgun (WGS) entry which is preliminary data.</text>
</comment>
<dbReference type="VEuPathDB" id="PiroplasmaDB:BEWA_013860"/>
<accession>L1LBN2</accession>
<feature type="compositionally biased region" description="Polar residues" evidence="1">
    <location>
        <begin position="1"/>
        <end position="50"/>
    </location>
</feature>
<dbReference type="KEGG" id="beq:BEWA_013860"/>
<reference evidence="2 3" key="1">
    <citation type="journal article" date="2012" name="BMC Genomics">
        <title>Comparative genomic analysis and phylogenetic position of Theileria equi.</title>
        <authorList>
            <person name="Kappmeyer L.S."/>
            <person name="Thiagarajan M."/>
            <person name="Herndon D.R."/>
            <person name="Ramsay J.D."/>
            <person name="Caler E."/>
            <person name="Djikeng A."/>
            <person name="Gillespie J.J."/>
            <person name="Lau A.O."/>
            <person name="Roalson E.H."/>
            <person name="Silva J.C."/>
            <person name="Silva M.G."/>
            <person name="Suarez C.E."/>
            <person name="Ueti M.W."/>
            <person name="Nene V.M."/>
            <person name="Mealey R.H."/>
            <person name="Knowles D.P."/>
            <person name="Brayton K.A."/>
        </authorList>
    </citation>
    <scope>NUCLEOTIDE SEQUENCE [LARGE SCALE GENOMIC DNA]</scope>
    <source>
        <strain evidence="2 3">WA</strain>
    </source>
</reference>
<organism evidence="2 3">
    <name type="scientific">Theileria equi strain WA</name>
    <dbReference type="NCBI Taxonomy" id="1537102"/>
    <lineage>
        <taxon>Eukaryota</taxon>
        <taxon>Sar</taxon>
        <taxon>Alveolata</taxon>
        <taxon>Apicomplexa</taxon>
        <taxon>Aconoidasida</taxon>
        <taxon>Piroplasmida</taxon>
        <taxon>Theileriidae</taxon>
        <taxon>Theileria</taxon>
    </lineage>
</organism>
<dbReference type="OrthoDB" id="74703at2759"/>
<evidence type="ECO:0000313" key="2">
    <source>
        <dbReference type="EMBL" id="EKX72827.1"/>
    </source>
</evidence>
<protein>
    <submittedName>
        <fullName evidence="2">Uncharacterized protein</fullName>
    </submittedName>
</protein>
<dbReference type="AlphaFoldDB" id="L1LBN2"/>
<dbReference type="Proteomes" id="UP000031512">
    <property type="component" value="Unassembled WGS sequence"/>
</dbReference>
<sequence length="208" mass="23992">MTKNGTQILSDNGANETQETLMDSDQNDDPTQTPKQRSEAQSDNLVTSAPNEDEEEEKIEVGHYSANRKFKDRLVARLLCRWWYVFPDWPPSDFDYNGELSKRKLKLFKIEEFENQENVDSNGYGKVYELSAFPGVFRDYTGQAHDLRPLEGKPCYNNFVKYSEAKLLELVETAINNQLKILENSTFDEAVTIRLLKEVCLLQITHAL</sequence>
<proteinExistence type="predicted"/>
<gene>
    <name evidence="2" type="ORF">BEWA_013860</name>
</gene>
<dbReference type="GeneID" id="15804462"/>
<dbReference type="eggNOG" id="ENOG502S1SA">
    <property type="taxonomic scope" value="Eukaryota"/>
</dbReference>
<evidence type="ECO:0000256" key="1">
    <source>
        <dbReference type="SAM" id="MobiDB-lite"/>
    </source>
</evidence>
<feature type="region of interest" description="Disordered" evidence="1">
    <location>
        <begin position="1"/>
        <end position="60"/>
    </location>
</feature>
<evidence type="ECO:0000313" key="3">
    <source>
        <dbReference type="Proteomes" id="UP000031512"/>
    </source>
</evidence>
<name>L1LBN2_THEEQ</name>